<dbReference type="PANTHER" id="PTHR41259:SF1">
    <property type="entry name" value="DOUBLE-STRAND BREAK REPAIR RAD50 ATPASE, PUTATIVE-RELATED"/>
    <property type="match status" value="1"/>
</dbReference>
<proteinExistence type="predicted"/>
<protein>
    <submittedName>
        <fullName evidence="3">Chromosome partition protein Smc</fullName>
    </submittedName>
</protein>
<dbReference type="InterPro" id="IPR027417">
    <property type="entry name" value="P-loop_NTPase"/>
</dbReference>
<organism evidence="3 4">
    <name type="scientific">Latilactobacillus sakei</name>
    <name type="common">Lactobacillus sakei</name>
    <dbReference type="NCBI Taxonomy" id="1599"/>
    <lineage>
        <taxon>Bacteria</taxon>
        <taxon>Bacillati</taxon>
        <taxon>Bacillota</taxon>
        <taxon>Bacilli</taxon>
        <taxon>Lactobacillales</taxon>
        <taxon>Lactobacillaceae</taxon>
        <taxon>Latilactobacillus</taxon>
    </lineage>
</organism>
<evidence type="ECO:0000313" key="4">
    <source>
        <dbReference type="Proteomes" id="UP000239650"/>
    </source>
</evidence>
<dbReference type="EMBL" id="OKRC01000005">
    <property type="protein sequence ID" value="SPE21167.1"/>
    <property type="molecule type" value="Genomic_DNA"/>
</dbReference>
<feature type="coiled-coil region" evidence="1">
    <location>
        <begin position="475"/>
        <end position="505"/>
    </location>
</feature>
<feature type="coiled-coil region" evidence="1">
    <location>
        <begin position="270"/>
        <end position="297"/>
    </location>
</feature>
<feature type="domain" description="YhaN AAA" evidence="2">
    <location>
        <begin position="1"/>
        <end position="204"/>
    </location>
</feature>
<reference evidence="3 4" key="1">
    <citation type="submission" date="2018-02" db="EMBL/GenBank/DDBJ databases">
        <authorList>
            <person name="Rodrigo-Torres L."/>
            <person name="Arahal R. D."/>
            <person name="Lucena T."/>
        </authorList>
    </citation>
    <scope>NUCLEOTIDE SEQUENCE [LARGE SCALE GENOMIC DNA]</scope>
    <source>
        <strain evidence="3 4">CECT 9267</strain>
    </source>
</reference>
<accession>A0AAE8J4T9</accession>
<gene>
    <name evidence="3" type="primary">smc_2</name>
    <name evidence="3" type="ORF">LAS9267_01158</name>
</gene>
<feature type="coiled-coil region" evidence="1">
    <location>
        <begin position="590"/>
        <end position="665"/>
    </location>
</feature>
<dbReference type="RefSeq" id="WP_105300119.1">
    <property type="nucleotide sequence ID" value="NZ_CABFKU010000056.1"/>
</dbReference>
<evidence type="ECO:0000259" key="2">
    <source>
        <dbReference type="Pfam" id="PF13514"/>
    </source>
</evidence>
<dbReference type="Pfam" id="PF13514">
    <property type="entry name" value="AAA_27"/>
    <property type="match status" value="1"/>
</dbReference>
<keyword evidence="1" id="KW-0175">Coiled coil</keyword>
<dbReference type="SUPFAM" id="SSF52540">
    <property type="entry name" value="P-loop containing nucleoside triphosphate hydrolases"/>
    <property type="match status" value="1"/>
</dbReference>
<evidence type="ECO:0000313" key="3">
    <source>
        <dbReference type="EMBL" id="SPE21167.1"/>
    </source>
</evidence>
<name>A0AAE8J4T9_LATSK</name>
<comment type="caution">
    <text evidence="3">The sequence shown here is derived from an EMBL/GenBank/DDBJ whole genome shotgun (WGS) entry which is preliminary data.</text>
</comment>
<dbReference type="AlphaFoldDB" id="A0AAE8J4T9"/>
<dbReference type="Proteomes" id="UP000239650">
    <property type="component" value="Unassembled WGS sequence"/>
</dbReference>
<sequence length="903" mass="101103">MRIKTINIFGFGKWHDQTIDLQTDYQVLYGQNEAGKSTITAFIKGVLFGFATGKQKYEQYLPKSGAQYGGELIVDHHDREITIRRVAGKAGGEVTIIDQGKEFGADYLNQLIAPADKALFTQIFETNQQDLNQIFGLTADDFMQHLLTIGAVGSHEWLAFEASLDKASQQIYKPSGRKWPLNKALKQYPEIEQAVSQAKAANQQYESNDQQLQQALQTLKQDQAALAEVQGQKNQQQQLLERWPKYVEWQALQASLATTKPFDSTLYAQYQKIEEQRQESQAALADAQQAVATIQETLDQTGEFRFYQTHQAEIDGLLEQWSTRQKQAQQLALQQTQLTQLTSEQAALAAKYQWPTTETLPTVLSADQLEQLQVANTTYEQTQTTNRVLTDQLTTLTDQVAEQEQLVTTLETPAEVASPTPMSNICLGLGVVGLLGIFLPGGLKAIALLGLGLLGYGLYTKYQGQQKQTADTTQKAQWQQALAKLDQLQADLQEKQTALADGQQALSTSQQQVATLLSTNGYSNEATVTQVMNQQDALARMQHLQALIAQQSAEINASQADLTDYFEQFAFAHDWLGALQGEPLHNLAQIEQFKGRLDQLKQALAQDNERYEYQQQQVTRLQRQDQERQVQQADLLEKAQLKTAAELAQCAAAEHQRQVQQQRQTDLEHELTSYLPQLQAFEDQAALETAIAQLTQQTATLTAAIQTQQQTIAELQVVQQKLVDSDAYQRQKQAQLNAEADIIGLAQDWLAKQLAIDWIQATLTAASQERFPRLLAKATQYFAILTQNRYIEITFEAATLTVLRQDQVLFEVGELSQGTAEQLYIALRFAFAEEIADVVSLPLLVDDGFVNFDDQRQAAVWQLLQNLSGAHQVIYLTANPRTEAAFGTEHWLNLEKVGLANDD</sequence>
<dbReference type="Gene3D" id="3.40.50.300">
    <property type="entry name" value="P-loop containing nucleotide triphosphate hydrolases"/>
    <property type="match status" value="2"/>
</dbReference>
<evidence type="ECO:0000256" key="1">
    <source>
        <dbReference type="SAM" id="Coils"/>
    </source>
</evidence>
<dbReference type="InterPro" id="IPR038734">
    <property type="entry name" value="YhaN_AAA"/>
</dbReference>
<dbReference type="PANTHER" id="PTHR41259">
    <property type="entry name" value="DOUBLE-STRAND BREAK REPAIR RAD50 ATPASE, PUTATIVE-RELATED"/>
    <property type="match status" value="1"/>
</dbReference>
<feature type="coiled-coil region" evidence="1">
    <location>
        <begin position="188"/>
        <end position="232"/>
    </location>
</feature>